<reference evidence="1" key="1">
    <citation type="journal article" date="2015" name="Genome Biol. Evol.">
        <title>Organellar Genomes of White Spruce (Picea glauca): Assembly and Annotation.</title>
        <authorList>
            <person name="Jackman S.D."/>
            <person name="Warren R.L."/>
            <person name="Gibb E.A."/>
            <person name="Vandervalk B.P."/>
            <person name="Mohamadi H."/>
            <person name="Chu J."/>
            <person name="Raymond A."/>
            <person name="Pleasance S."/>
            <person name="Coope R."/>
            <person name="Wildung M.R."/>
            <person name="Ritland C.E."/>
            <person name="Bousquet J."/>
            <person name="Jones S.J."/>
            <person name="Bohlmann J."/>
            <person name="Birol I."/>
        </authorList>
    </citation>
    <scope>NUCLEOTIDE SEQUENCE [LARGE SCALE GENOMIC DNA]</scope>
    <source>
        <tissue evidence="1">Flushing bud</tissue>
    </source>
</reference>
<proteinExistence type="predicted"/>
<sequence>MTYSLFAQPFSCLEATFTHRHQLKAFLLRSLAEETWPLYPRLTSLSPDAFPKLRVLASCQMKAKLPTSHRTKIGSATLVDPLEENGLLSCCFRLGDRRKARNLF</sequence>
<keyword evidence="1" id="KW-0496">Mitochondrion</keyword>
<protein>
    <submittedName>
        <fullName evidence="1">Uncharacterized protein</fullName>
    </submittedName>
</protein>
<comment type="caution">
    <text evidence="1">The sequence shown here is derived from an EMBL/GenBank/DDBJ whole genome shotgun (WGS) entry which is preliminary data.</text>
</comment>
<accession>A0A101M2Z5</accession>
<gene>
    <name evidence="1" type="ORF">ABT39_MTgene3206</name>
</gene>
<name>A0A101M2Z5_PICGL</name>
<geneLocation type="mitochondrion" evidence="1"/>
<organism evidence="1">
    <name type="scientific">Picea glauca</name>
    <name type="common">White spruce</name>
    <name type="synonym">Pinus glauca</name>
    <dbReference type="NCBI Taxonomy" id="3330"/>
    <lineage>
        <taxon>Eukaryota</taxon>
        <taxon>Viridiplantae</taxon>
        <taxon>Streptophyta</taxon>
        <taxon>Embryophyta</taxon>
        <taxon>Tracheophyta</taxon>
        <taxon>Spermatophyta</taxon>
        <taxon>Pinopsida</taxon>
        <taxon>Pinidae</taxon>
        <taxon>Conifers I</taxon>
        <taxon>Pinales</taxon>
        <taxon>Pinaceae</taxon>
        <taxon>Picea</taxon>
    </lineage>
</organism>
<dbReference type="AlphaFoldDB" id="A0A101M2Z5"/>
<evidence type="ECO:0000313" key="1">
    <source>
        <dbReference type="EMBL" id="KUM49978.1"/>
    </source>
</evidence>
<dbReference type="EMBL" id="LKAM01000002">
    <property type="protein sequence ID" value="KUM49978.1"/>
    <property type="molecule type" value="Genomic_DNA"/>
</dbReference>